<dbReference type="InterPro" id="IPR034804">
    <property type="entry name" value="SQR/QFR_C/D"/>
</dbReference>
<name>A0A7C3VPD0_9CYAN</name>
<dbReference type="Gene3D" id="1.20.1300.10">
    <property type="entry name" value="Fumarate reductase/succinate dehydrogenase, transmembrane subunit"/>
    <property type="match status" value="1"/>
</dbReference>
<dbReference type="InterPro" id="IPR011138">
    <property type="entry name" value="Cytochrome_b-558"/>
</dbReference>
<keyword evidence="1" id="KW-0472">Membrane</keyword>
<comment type="caution">
    <text evidence="2">The sequence shown here is derived from an EMBL/GenBank/DDBJ whole genome shotgun (WGS) entry which is preliminary data.</text>
</comment>
<dbReference type="NCBIfam" id="TIGR02046">
    <property type="entry name" value="sdhC_b558_fam"/>
    <property type="match status" value="1"/>
</dbReference>
<sequence>MTRVPAIPFIPTASIAKKAVMAITALLVIGFLLVHFLGNLFLFVGPQAYNAYAHKLTSSPLIYPAEAFLLLIFGYHIITGIQVWHDNIRAKKHKYAVQKRLGKGTFMSKTMIISGLIILAFLIFHLATFKYGSYIPSAENPEIRDIYSLVVQKFTIWWYVLFYVTAVCCMGMHLAHGFQSAFRTLGLSNEGTLAVMQWISYGVAVFFAVGYSVFPVYFFLFGS</sequence>
<evidence type="ECO:0000256" key="1">
    <source>
        <dbReference type="SAM" id="Phobius"/>
    </source>
</evidence>
<protein>
    <submittedName>
        <fullName evidence="2">Succinate dehydrogenase cytochrome b subunit</fullName>
    </submittedName>
</protein>
<dbReference type="CDD" id="cd03498">
    <property type="entry name" value="SQR_TypeB_2_TM"/>
    <property type="match status" value="1"/>
</dbReference>
<feature type="transmembrane region" description="Helical" evidence="1">
    <location>
        <begin position="62"/>
        <end position="85"/>
    </location>
</feature>
<feature type="transmembrane region" description="Helical" evidence="1">
    <location>
        <begin position="106"/>
        <end position="127"/>
    </location>
</feature>
<dbReference type="SUPFAM" id="SSF81343">
    <property type="entry name" value="Fumarate reductase respiratory complex transmembrane subunits"/>
    <property type="match status" value="1"/>
</dbReference>
<dbReference type="EMBL" id="DSPX01000070">
    <property type="protein sequence ID" value="HGG00451.1"/>
    <property type="molecule type" value="Genomic_DNA"/>
</dbReference>
<reference evidence="2" key="1">
    <citation type="journal article" date="2020" name="mSystems">
        <title>Genome- and Community-Level Interaction Insights into Carbon Utilization and Element Cycling Functions of Hydrothermarchaeota in Hydrothermal Sediment.</title>
        <authorList>
            <person name="Zhou Z."/>
            <person name="Liu Y."/>
            <person name="Xu W."/>
            <person name="Pan J."/>
            <person name="Luo Z.H."/>
            <person name="Li M."/>
        </authorList>
    </citation>
    <scope>NUCLEOTIDE SEQUENCE [LARGE SCALE GENOMIC DNA]</scope>
    <source>
        <strain evidence="2">SpSt-374</strain>
    </source>
</reference>
<keyword evidence="1" id="KW-0812">Transmembrane</keyword>
<organism evidence="2">
    <name type="scientific">Planktothricoides sp. SpSt-374</name>
    <dbReference type="NCBI Taxonomy" id="2282167"/>
    <lineage>
        <taxon>Bacteria</taxon>
        <taxon>Bacillati</taxon>
        <taxon>Cyanobacteriota</taxon>
        <taxon>Cyanophyceae</taxon>
        <taxon>Oscillatoriophycideae</taxon>
        <taxon>Oscillatoriales</taxon>
        <taxon>Oscillatoriaceae</taxon>
        <taxon>Planktothricoides</taxon>
    </lineage>
</organism>
<feature type="transmembrane region" description="Helical" evidence="1">
    <location>
        <begin position="20"/>
        <end position="42"/>
    </location>
</feature>
<dbReference type="AlphaFoldDB" id="A0A7C3VPD0"/>
<gene>
    <name evidence="2" type="ORF">ENR15_07325</name>
</gene>
<proteinExistence type="predicted"/>
<keyword evidence="1" id="KW-1133">Transmembrane helix</keyword>
<feature type="transmembrane region" description="Helical" evidence="1">
    <location>
        <begin position="198"/>
        <end position="220"/>
    </location>
</feature>
<dbReference type="GO" id="GO:0016020">
    <property type="term" value="C:membrane"/>
    <property type="evidence" value="ECO:0007669"/>
    <property type="project" value="InterPro"/>
</dbReference>
<accession>A0A7C3VPD0</accession>
<evidence type="ECO:0000313" key="2">
    <source>
        <dbReference type="EMBL" id="HGG00451.1"/>
    </source>
</evidence>
<feature type="transmembrane region" description="Helical" evidence="1">
    <location>
        <begin position="156"/>
        <end position="178"/>
    </location>
</feature>